<comment type="caution">
    <text evidence="6">The sequence shown here is derived from an EMBL/GenBank/DDBJ whole genome shotgun (WGS) entry which is preliminary data.</text>
</comment>
<dbReference type="InterPro" id="IPR033989">
    <property type="entry name" value="CD209-like_CTLD"/>
</dbReference>
<evidence type="ECO:0000256" key="4">
    <source>
        <dbReference type="SAM" id="SignalP"/>
    </source>
</evidence>
<accession>A0A498NLV2</accession>
<dbReference type="SUPFAM" id="SSF56436">
    <property type="entry name" value="C-type lectin-like"/>
    <property type="match status" value="1"/>
</dbReference>
<organism evidence="6 7">
    <name type="scientific">Labeo rohita</name>
    <name type="common">Indian major carp</name>
    <name type="synonym">Cyprinus rohita</name>
    <dbReference type="NCBI Taxonomy" id="84645"/>
    <lineage>
        <taxon>Eukaryota</taxon>
        <taxon>Metazoa</taxon>
        <taxon>Chordata</taxon>
        <taxon>Craniata</taxon>
        <taxon>Vertebrata</taxon>
        <taxon>Euteleostomi</taxon>
        <taxon>Actinopterygii</taxon>
        <taxon>Neopterygii</taxon>
        <taxon>Teleostei</taxon>
        <taxon>Ostariophysi</taxon>
        <taxon>Cypriniformes</taxon>
        <taxon>Cyprinidae</taxon>
        <taxon>Labeoninae</taxon>
        <taxon>Labeonini</taxon>
        <taxon>Labeo</taxon>
    </lineage>
</organism>
<keyword evidence="4" id="KW-0732">Signal</keyword>
<dbReference type="Pfam" id="PF00059">
    <property type="entry name" value="Lectin_C"/>
    <property type="match status" value="1"/>
</dbReference>
<dbReference type="PROSITE" id="PS00615">
    <property type="entry name" value="C_TYPE_LECTIN_1"/>
    <property type="match status" value="1"/>
</dbReference>
<evidence type="ECO:0000313" key="6">
    <source>
        <dbReference type="EMBL" id="RXN32674.1"/>
    </source>
</evidence>
<feature type="signal peptide" evidence="4">
    <location>
        <begin position="1"/>
        <end position="21"/>
    </location>
</feature>
<dbReference type="Proteomes" id="UP000290572">
    <property type="component" value="Unassembled WGS sequence"/>
</dbReference>
<dbReference type="PROSITE" id="PS50041">
    <property type="entry name" value="C_TYPE_LECTIN_2"/>
    <property type="match status" value="1"/>
</dbReference>
<dbReference type="CDD" id="cd03590">
    <property type="entry name" value="CLECT_DC-SIGN_like"/>
    <property type="match status" value="1"/>
</dbReference>
<dbReference type="STRING" id="84645.A0A498NLV2"/>
<dbReference type="InterPro" id="IPR016186">
    <property type="entry name" value="C-type_lectin-like/link_sf"/>
</dbReference>
<dbReference type="InterPro" id="IPR001304">
    <property type="entry name" value="C-type_lectin-like"/>
</dbReference>
<evidence type="ECO:0000256" key="3">
    <source>
        <dbReference type="SAM" id="Coils"/>
    </source>
</evidence>
<evidence type="ECO:0000256" key="1">
    <source>
        <dbReference type="ARBA" id="ARBA00022734"/>
    </source>
</evidence>
<dbReference type="AlphaFoldDB" id="A0A498NLV2"/>
<dbReference type="InterPro" id="IPR050111">
    <property type="entry name" value="C-type_lectin/snaclec_domain"/>
</dbReference>
<keyword evidence="7" id="KW-1185">Reference proteome</keyword>
<keyword evidence="3" id="KW-0175">Coiled coil</keyword>
<proteinExistence type="predicted"/>
<protein>
    <submittedName>
        <fullName evidence="6">CD209 antigen-like protein</fullName>
    </submittedName>
</protein>
<evidence type="ECO:0000313" key="7">
    <source>
        <dbReference type="Proteomes" id="UP000290572"/>
    </source>
</evidence>
<keyword evidence="2" id="KW-1015">Disulfide bond</keyword>
<dbReference type="EMBL" id="QBIY01011357">
    <property type="protein sequence ID" value="RXN32674.1"/>
    <property type="molecule type" value="Genomic_DNA"/>
</dbReference>
<dbReference type="GO" id="GO:0030246">
    <property type="term" value="F:carbohydrate binding"/>
    <property type="evidence" value="ECO:0007669"/>
    <property type="project" value="UniProtKB-KW"/>
</dbReference>
<feature type="chain" id="PRO_5019740601" evidence="4">
    <location>
        <begin position="22"/>
        <end position="260"/>
    </location>
</feature>
<sequence length="260" mass="29812">MAMAMCLALLICVILLVFVILQHISITADKGQSKNYKDTIQVFNETINRLQEAYQNADKGQSKNYKEAVHVFNETINRLQEAYQNADKGQSKNYKEAVQVFNETMDRLQDSYSNLMTKKDQLQDKFNVVSDELKKAYQKAFQLSSGWFFMSSVSKSWSESRQYCKDQGADLVTIKTEVKQVNIFLNANGERVWIGLTDINQEGTMQWVDNSSLTQGFWRKDQPDDYKGNEDCVELVSSVAALINWNDIPCSDTRKALCEK</sequence>
<dbReference type="InterPro" id="IPR016187">
    <property type="entry name" value="CTDL_fold"/>
</dbReference>
<reference evidence="6 7" key="1">
    <citation type="submission" date="2018-03" db="EMBL/GenBank/DDBJ databases">
        <title>Draft genome sequence of Rohu Carp (Labeo rohita).</title>
        <authorList>
            <person name="Das P."/>
            <person name="Kushwaha B."/>
            <person name="Joshi C.G."/>
            <person name="Kumar D."/>
            <person name="Nagpure N.S."/>
            <person name="Sahoo L."/>
            <person name="Das S.P."/>
            <person name="Bit A."/>
            <person name="Patnaik S."/>
            <person name="Meher P.K."/>
            <person name="Jayasankar P."/>
            <person name="Koringa P.G."/>
            <person name="Patel N.V."/>
            <person name="Hinsu A.T."/>
            <person name="Kumar R."/>
            <person name="Pandey M."/>
            <person name="Agarwal S."/>
            <person name="Srivastava S."/>
            <person name="Singh M."/>
            <person name="Iquebal M.A."/>
            <person name="Jaiswal S."/>
            <person name="Angadi U.B."/>
            <person name="Kumar N."/>
            <person name="Raza M."/>
            <person name="Shah T.M."/>
            <person name="Rai A."/>
            <person name="Jena J.K."/>
        </authorList>
    </citation>
    <scope>NUCLEOTIDE SEQUENCE [LARGE SCALE GENOMIC DNA]</scope>
    <source>
        <strain evidence="6">DASCIFA01</strain>
        <tissue evidence="6">Testis</tissue>
    </source>
</reference>
<feature type="coiled-coil region" evidence="3">
    <location>
        <begin position="105"/>
        <end position="139"/>
    </location>
</feature>
<dbReference type="SMART" id="SM00034">
    <property type="entry name" value="CLECT"/>
    <property type="match status" value="1"/>
</dbReference>
<name>A0A498NLV2_LABRO</name>
<dbReference type="InterPro" id="IPR018378">
    <property type="entry name" value="C-type_lectin_CS"/>
</dbReference>
<dbReference type="PANTHER" id="PTHR22803">
    <property type="entry name" value="MANNOSE, PHOSPHOLIPASE, LECTIN RECEPTOR RELATED"/>
    <property type="match status" value="1"/>
</dbReference>
<feature type="domain" description="C-type lectin" evidence="5">
    <location>
        <begin position="147"/>
        <end position="259"/>
    </location>
</feature>
<keyword evidence="1" id="KW-0430">Lectin</keyword>
<gene>
    <name evidence="6" type="ORF">ROHU_016116</name>
</gene>
<dbReference type="Gene3D" id="3.10.100.10">
    <property type="entry name" value="Mannose-Binding Protein A, subunit A"/>
    <property type="match status" value="1"/>
</dbReference>
<evidence type="ECO:0000256" key="2">
    <source>
        <dbReference type="ARBA" id="ARBA00023157"/>
    </source>
</evidence>
<evidence type="ECO:0000259" key="5">
    <source>
        <dbReference type="PROSITE" id="PS50041"/>
    </source>
</evidence>